<feature type="non-terminal residue" evidence="1">
    <location>
        <position position="1"/>
    </location>
</feature>
<protein>
    <submittedName>
        <fullName evidence="1">Uncharacterized protein</fullName>
    </submittedName>
</protein>
<gene>
    <name evidence="1" type="ORF">pipiens_020143</name>
</gene>
<evidence type="ECO:0000313" key="1">
    <source>
        <dbReference type="EMBL" id="KAL1397876.1"/>
    </source>
</evidence>
<name>A0ABD1DE52_CULPP</name>
<reference evidence="1 2" key="1">
    <citation type="submission" date="2024-05" db="EMBL/GenBank/DDBJ databases">
        <title>Culex pipiens pipiens assembly and annotation.</title>
        <authorList>
            <person name="Alout H."/>
            <person name="Durand T."/>
        </authorList>
    </citation>
    <scope>NUCLEOTIDE SEQUENCE [LARGE SCALE GENOMIC DNA]</scope>
    <source>
        <strain evidence="1">HA-2024</strain>
        <tissue evidence="1">Whole body</tissue>
    </source>
</reference>
<comment type="caution">
    <text evidence="1">The sequence shown here is derived from an EMBL/GenBank/DDBJ whole genome shotgun (WGS) entry which is preliminary data.</text>
</comment>
<sequence length="71" mass="7858">VWITAWRKVEIGSSLLFRAKLSKALVKRGISEDVKENLSINNEFASQGRTVYRNLVDTKIISPGGVVEIVG</sequence>
<evidence type="ECO:0000313" key="2">
    <source>
        <dbReference type="Proteomes" id="UP001562425"/>
    </source>
</evidence>
<accession>A0ABD1DE52</accession>
<organism evidence="1 2">
    <name type="scientific">Culex pipiens pipiens</name>
    <name type="common">Northern house mosquito</name>
    <dbReference type="NCBI Taxonomy" id="38569"/>
    <lineage>
        <taxon>Eukaryota</taxon>
        <taxon>Metazoa</taxon>
        <taxon>Ecdysozoa</taxon>
        <taxon>Arthropoda</taxon>
        <taxon>Hexapoda</taxon>
        <taxon>Insecta</taxon>
        <taxon>Pterygota</taxon>
        <taxon>Neoptera</taxon>
        <taxon>Endopterygota</taxon>
        <taxon>Diptera</taxon>
        <taxon>Nematocera</taxon>
        <taxon>Culicoidea</taxon>
        <taxon>Culicidae</taxon>
        <taxon>Culicinae</taxon>
        <taxon>Culicini</taxon>
        <taxon>Culex</taxon>
        <taxon>Culex</taxon>
    </lineage>
</organism>
<proteinExistence type="predicted"/>
<dbReference type="AlphaFoldDB" id="A0ABD1DE52"/>
<dbReference type="EMBL" id="JBEHCU010006106">
    <property type="protein sequence ID" value="KAL1397876.1"/>
    <property type="molecule type" value="Genomic_DNA"/>
</dbReference>
<dbReference type="Proteomes" id="UP001562425">
    <property type="component" value="Unassembled WGS sequence"/>
</dbReference>
<feature type="non-terminal residue" evidence="1">
    <location>
        <position position="71"/>
    </location>
</feature>
<keyword evidence="2" id="KW-1185">Reference proteome</keyword>